<feature type="domain" description="C2H2-type" evidence="15">
    <location>
        <begin position="42"/>
        <end position="71"/>
    </location>
</feature>
<feature type="region of interest" description="Disordered" evidence="14">
    <location>
        <begin position="56"/>
        <end position="84"/>
    </location>
</feature>
<feature type="region of interest" description="Disordered" evidence="14">
    <location>
        <begin position="314"/>
        <end position="333"/>
    </location>
</feature>
<keyword evidence="6 13" id="KW-0863">Zinc-finger</keyword>
<dbReference type="EMBL" id="BTGD01000016">
    <property type="protein sequence ID" value="GMM57826.1"/>
    <property type="molecule type" value="Genomic_DNA"/>
</dbReference>
<evidence type="ECO:0000256" key="3">
    <source>
        <dbReference type="ARBA" id="ARBA00022491"/>
    </source>
</evidence>
<feature type="compositionally biased region" description="Gly residues" evidence="14">
    <location>
        <begin position="392"/>
        <end position="402"/>
    </location>
</feature>
<dbReference type="InterPro" id="IPR013087">
    <property type="entry name" value="Znf_C2H2_type"/>
</dbReference>
<organism evidence="16 17">
    <name type="scientific">Maudiozyma humilis</name>
    <name type="common">Sour dough yeast</name>
    <name type="synonym">Kazachstania humilis</name>
    <dbReference type="NCBI Taxonomy" id="51915"/>
    <lineage>
        <taxon>Eukaryota</taxon>
        <taxon>Fungi</taxon>
        <taxon>Dikarya</taxon>
        <taxon>Ascomycota</taxon>
        <taxon>Saccharomycotina</taxon>
        <taxon>Saccharomycetes</taxon>
        <taxon>Saccharomycetales</taxon>
        <taxon>Saccharomycetaceae</taxon>
        <taxon>Maudiozyma</taxon>
    </lineage>
</organism>
<dbReference type="AlphaFoldDB" id="A0AAV5S284"/>
<dbReference type="SUPFAM" id="SSF57667">
    <property type="entry name" value="beta-beta-alpha zinc fingers"/>
    <property type="match status" value="1"/>
</dbReference>
<dbReference type="FunFam" id="3.30.160.60:FF:000152">
    <property type="entry name" value="DNA-binding protein creA"/>
    <property type="match status" value="1"/>
</dbReference>
<dbReference type="Gene3D" id="3.30.160.60">
    <property type="entry name" value="Classic Zinc Finger"/>
    <property type="match status" value="2"/>
</dbReference>
<evidence type="ECO:0000256" key="13">
    <source>
        <dbReference type="PROSITE-ProRule" id="PRU00042"/>
    </source>
</evidence>
<evidence type="ECO:0000256" key="1">
    <source>
        <dbReference type="ARBA" id="ARBA00004123"/>
    </source>
</evidence>
<feature type="compositionally biased region" description="Basic residues" evidence="14">
    <location>
        <begin position="61"/>
        <end position="81"/>
    </location>
</feature>
<dbReference type="InterPro" id="IPR036236">
    <property type="entry name" value="Znf_C2H2_sf"/>
</dbReference>
<reference evidence="16 17" key="1">
    <citation type="journal article" date="2023" name="Elife">
        <title>Identification of key yeast species and microbe-microbe interactions impacting larval growth of Drosophila in the wild.</title>
        <authorList>
            <person name="Mure A."/>
            <person name="Sugiura Y."/>
            <person name="Maeda R."/>
            <person name="Honda K."/>
            <person name="Sakurai N."/>
            <person name="Takahashi Y."/>
            <person name="Watada M."/>
            <person name="Katoh T."/>
            <person name="Gotoh A."/>
            <person name="Gotoh Y."/>
            <person name="Taniguchi I."/>
            <person name="Nakamura K."/>
            <person name="Hayashi T."/>
            <person name="Katayama T."/>
            <person name="Uemura T."/>
            <person name="Hattori Y."/>
        </authorList>
    </citation>
    <scope>NUCLEOTIDE SEQUENCE [LARGE SCALE GENOMIC DNA]</scope>
    <source>
        <strain evidence="16 17">KH-74</strain>
    </source>
</reference>
<keyword evidence="8" id="KW-0805">Transcription regulation</keyword>
<evidence type="ECO:0000256" key="2">
    <source>
        <dbReference type="ARBA" id="ARBA00006991"/>
    </source>
</evidence>
<accession>A0AAV5S284</accession>
<keyword evidence="9" id="KW-0238">DNA-binding</keyword>
<dbReference type="GO" id="GO:0005634">
    <property type="term" value="C:nucleus"/>
    <property type="evidence" value="ECO:0007669"/>
    <property type="project" value="UniProtKB-SubCell"/>
</dbReference>
<evidence type="ECO:0000256" key="6">
    <source>
        <dbReference type="ARBA" id="ARBA00022771"/>
    </source>
</evidence>
<dbReference type="GO" id="GO:0008270">
    <property type="term" value="F:zinc ion binding"/>
    <property type="evidence" value="ECO:0007669"/>
    <property type="project" value="UniProtKB-KW"/>
</dbReference>
<proteinExistence type="inferred from homology"/>
<keyword evidence="17" id="KW-1185">Reference proteome</keyword>
<dbReference type="PROSITE" id="PS00028">
    <property type="entry name" value="ZINC_FINGER_C2H2_1"/>
    <property type="match status" value="2"/>
</dbReference>
<evidence type="ECO:0000256" key="9">
    <source>
        <dbReference type="ARBA" id="ARBA00023125"/>
    </source>
</evidence>
<evidence type="ECO:0000256" key="4">
    <source>
        <dbReference type="ARBA" id="ARBA00022723"/>
    </source>
</evidence>
<dbReference type="GO" id="GO:0000978">
    <property type="term" value="F:RNA polymerase II cis-regulatory region sequence-specific DNA binding"/>
    <property type="evidence" value="ECO:0007669"/>
    <property type="project" value="TreeGrafter"/>
</dbReference>
<name>A0AAV5S284_MAUHU</name>
<evidence type="ECO:0000256" key="10">
    <source>
        <dbReference type="ARBA" id="ARBA00023163"/>
    </source>
</evidence>
<protein>
    <submittedName>
        <fullName evidence="16">Transcription factor</fullName>
    </submittedName>
</protein>
<keyword evidence="10" id="KW-0804">Transcription</keyword>
<evidence type="ECO:0000256" key="5">
    <source>
        <dbReference type="ARBA" id="ARBA00022737"/>
    </source>
</evidence>
<comment type="subcellular location">
    <subcellularLocation>
        <location evidence="1">Nucleus</location>
    </subcellularLocation>
</comment>
<keyword evidence="4" id="KW-0479">Metal-binding</keyword>
<sequence length="457" mass="46991">MSTTPPKKDAPRPHICPVCGRAFHRLEHQTRHMRTHTGEKPHACDFPGCTKRFSRSDELTRHKRIHTNPQPRGKRGRKKKIQPADQVKFEIGDPTGMGMGMPVPVAMAPPAGVPMGMNMNTNMNNGAQMPLVQPIPRNISSSSLASLHSTGSMTSLSGLVSKPTISRNSSAHSLTHLAAAASQNSGMGMGLQGAMASNANKARISALSSLQMMTPLTSGFIDTPESAGAGHSLPRPRSLTDIANSNASSSGMGMPLPRIHTPLSASSAAFPGGAGINRPGSALSLAELAGRTPSNPGAGVASVGASGNSMGLGLGSMLTSTSDSDSEREGDGALPIATGVTAVGRRGRRVITPTTLSRSDSGTNLSSANTSMQVQADDLRSRLAGVVTSPQFGGGGPGGPGGATIMSRPDQSLNSSPSPLVSPQLLPSASMQIPGHQTDPSGTLPPIRSLQLQFPTD</sequence>
<dbReference type="Pfam" id="PF00096">
    <property type="entry name" value="zf-C2H2"/>
    <property type="match status" value="2"/>
</dbReference>
<dbReference type="GO" id="GO:0000433">
    <property type="term" value="P:carbon catabolite repression of transcription from RNA polymerase II promoter by glucose"/>
    <property type="evidence" value="ECO:0007669"/>
    <property type="project" value="TreeGrafter"/>
</dbReference>
<keyword evidence="3" id="KW-0678">Repressor</keyword>
<comment type="similarity">
    <text evidence="2">Belongs to the krueppel C2H2-type zinc-finger protein family.</text>
</comment>
<dbReference type="PANTHER" id="PTHR47428:SF1">
    <property type="entry name" value="REGULATORY PROTEIN MIG1-RELATED"/>
    <property type="match status" value="1"/>
</dbReference>
<evidence type="ECO:0000256" key="14">
    <source>
        <dbReference type="SAM" id="MobiDB-lite"/>
    </source>
</evidence>
<evidence type="ECO:0000313" key="16">
    <source>
        <dbReference type="EMBL" id="GMM57826.1"/>
    </source>
</evidence>
<feature type="compositionally biased region" description="Low complexity" evidence="14">
    <location>
        <begin position="314"/>
        <end position="323"/>
    </location>
</feature>
<feature type="compositionally biased region" description="Low complexity" evidence="14">
    <location>
        <begin position="412"/>
        <end position="430"/>
    </location>
</feature>
<dbReference type="Proteomes" id="UP001377567">
    <property type="component" value="Unassembled WGS sequence"/>
</dbReference>
<evidence type="ECO:0000259" key="15">
    <source>
        <dbReference type="PROSITE" id="PS50157"/>
    </source>
</evidence>
<dbReference type="InterPro" id="IPR051007">
    <property type="entry name" value="creA/MIG_C2H2-ZnF"/>
</dbReference>
<keyword evidence="7" id="KW-0862">Zinc</keyword>
<keyword evidence="5" id="KW-0677">Repeat</keyword>
<keyword evidence="11" id="KW-0539">Nucleus</keyword>
<dbReference type="FunFam" id="3.30.160.60:FF:000761">
    <property type="entry name" value="Zinc finger protein 449"/>
    <property type="match status" value="1"/>
</dbReference>
<dbReference type="PROSITE" id="PS50157">
    <property type="entry name" value="ZINC_FINGER_C2H2_2"/>
    <property type="match status" value="2"/>
</dbReference>
<dbReference type="PANTHER" id="PTHR47428">
    <property type="entry name" value="REGULATORY PROTEIN MIG1-RELATED"/>
    <property type="match status" value="1"/>
</dbReference>
<feature type="region of interest" description="Disordered" evidence="14">
    <location>
        <begin position="388"/>
        <end position="457"/>
    </location>
</feature>
<evidence type="ECO:0000313" key="17">
    <source>
        <dbReference type="Proteomes" id="UP001377567"/>
    </source>
</evidence>
<evidence type="ECO:0000256" key="7">
    <source>
        <dbReference type="ARBA" id="ARBA00022833"/>
    </source>
</evidence>
<evidence type="ECO:0000256" key="8">
    <source>
        <dbReference type="ARBA" id="ARBA00023015"/>
    </source>
</evidence>
<dbReference type="GO" id="GO:0005737">
    <property type="term" value="C:cytoplasm"/>
    <property type="evidence" value="ECO:0007669"/>
    <property type="project" value="TreeGrafter"/>
</dbReference>
<comment type="similarity">
    <text evidence="12">Belongs to the creA/MIG C2H2-type zinc-finger protein family.</text>
</comment>
<feature type="domain" description="C2H2-type" evidence="15">
    <location>
        <begin position="14"/>
        <end position="41"/>
    </location>
</feature>
<feature type="compositionally biased region" description="Polar residues" evidence="14">
    <location>
        <begin position="241"/>
        <end position="251"/>
    </location>
</feature>
<dbReference type="SMART" id="SM00355">
    <property type="entry name" value="ZnF_C2H2"/>
    <property type="match status" value="2"/>
</dbReference>
<gene>
    <name evidence="16" type="ORF">DAKH74_044420</name>
</gene>
<feature type="region of interest" description="Disordered" evidence="14">
    <location>
        <begin position="221"/>
        <end position="259"/>
    </location>
</feature>
<evidence type="ECO:0000256" key="12">
    <source>
        <dbReference type="ARBA" id="ARBA00038023"/>
    </source>
</evidence>
<comment type="caution">
    <text evidence="16">The sequence shown here is derived from an EMBL/GenBank/DDBJ whole genome shotgun (WGS) entry which is preliminary data.</text>
</comment>
<evidence type="ECO:0000256" key="11">
    <source>
        <dbReference type="ARBA" id="ARBA00023242"/>
    </source>
</evidence>